<proteinExistence type="predicted"/>
<evidence type="ECO:0000256" key="1">
    <source>
        <dbReference type="SAM" id="Phobius"/>
    </source>
</evidence>
<accession>A0A0F9WJH6</accession>
<organism evidence="2">
    <name type="scientific">marine sediment metagenome</name>
    <dbReference type="NCBI Taxonomy" id="412755"/>
    <lineage>
        <taxon>unclassified sequences</taxon>
        <taxon>metagenomes</taxon>
        <taxon>ecological metagenomes</taxon>
    </lineage>
</organism>
<dbReference type="AlphaFoldDB" id="A0A0F9WJH6"/>
<keyword evidence="1" id="KW-0472">Membrane</keyword>
<gene>
    <name evidence="2" type="ORF">LCGC14_0007350</name>
</gene>
<comment type="caution">
    <text evidence="2">The sequence shown here is derived from an EMBL/GenBank/DDBJ whole genome shotgun (WGS) entry which is preliminary data.</text>
</comment>
<reference evidence="2" key="1">
    <citation type="journal article" date="2015" name="Nature">
        <title>Complex archaea that bridge the gap between prokaryotes and eukaryotes.</title>
        <authorList>
            <person name="Spang A."/>
            <person name="Saw J.H."/>
            <person name="Jorgensen S.L."/>
            <person name="Zaremba-Niedzwiedzka K."/>
            <person name="Martijn J."/>
            <person name="Lind A.E."/>
            <person name="van Eijk R."/>
            <person name="Schleper C."/>
            <person name="Guy L."/>
            <person name="Ettema T.J."/>
        </authorList>
    </citation>
    <scope>NUCLEOTIDE SEQUENCE</scope>
</reference>
<protein>
    <submittedName>
        <fullName evidence="2">Uncharacterized protein</fullName>
    </submittedName>
</protein>
<name>A0A0F9WJH6_9ZZZZ</name>
<keyword evidence="1" id="KW-1133">Transmembrane helix</keyword>
<feature type="transmembrane region" description="Helical" evidence="1">
    <location>
        <begin position="45"/>
        <end position="66"/>
    </location>
</feature>
<sequence>MKTKAIINTKTNRATLAVTFALSTLPAMAWSHPGHGLDGLWGHDMLHGATAVFAIALVALLTVRFVRQRKARKHR</sequence>
<keyword evidence="1" id="KW-0812">Transmembrane</keyword>
<evidence type="ECO:0000313" key="2">
    <source>
        <dbReference type="EMBL" id="KKO12718.1"/>
    </source>
</evidence>
<dbReference type="EMBL" id="LAZR01000001">
    <property type="protein sequence ID" value="KKO12718.1"/>
    <property type="molecule type" value="Genomic_DNA"/>
</dbReference>